<evidence type="ECO:0000313" key="1">
    <source>
        <dbReference type="EMBL" id="MBB4661780.1"/>
    </source>
</evidence>
<dbReference type="Proteomes" id="UP000585272">
    <property type="component" value="Unassembled WGS sequence"/>
</dbReference>
<evidence type="ECO:0000313" key="2">
    <source>
        <dbReference type="Proteomes" id="UP000585272"/>
    </source>
</evidence>
<protein>
    <submittedName>
        <fullName evidence="1">Uncharacterized protein</fullName>
    </submittedName>
</protein>
<keyword evidence="2" id="KW-1185">Reference proteome</keyword>
<gene>
    <name evidence="1" type="ORF">BDZ31_001353</name>
</gene>
<proteinExistence type="predicted"/>
<accession>A0A840ICV8</accession>
<dbReference type="EMBL" id="JACHNU010000001">
    <property type="protein sequence ID" value="MBB4661780.1"/>
    <property type="molecule type" value="Genomic_DNA"/>
</dbReference>
<reference evidence="1 2" key="1">
    <citation type="submission" date="2020-08" db="EMBL/GenBank/DDBJ databases">
        <title>Genomic Encyclopedia of Archaeal and Bacterial Type Strains, Phase II (KMG-II): from individual species to whole genera.</title>
        <authorList>
            <person name="Goeker M."/>
        </authorList>
    </citation>
    <scope>NUCLEOTIDE SEQUENCE [LARGE SCALE GENOMIC DNA]</scope>
    <source>
        <strain evidence="1 2">DSM 23288</strain>
    </source>
</reference>
<name>A0A840ICV8_9ACTN</name>
<sequence>MNVDYDKSDLTMIETLRARRTSAQGQDESA</sequence>
<dbReference type="AlphaFoldDB" id="A0A840ICV8"/>
<organism evidence="1 2">
    <name type="scientific">Conexibacter arvalis</name>
    <dbReference type="NCBI Taxonomy" id="912552"/>
    <lineage>
        <taxon>Bacteria</taxon>
        <taxon>Bacillati</taxon>
        <taxon>Actinomycetota</taxon>
        <taxon>Thermoleophilia</taxon>
        <taxon>Solirubrobacterales</taxon>
        <taxon>Conexibacteraceae</taxon>
        <taxon>Conexibacter</taxon>
    </lineage>
</organism>
<comment type="caution">
    <text evidence="1">The sequence shown here is derived from an EMBL/GenBank/DDBJ whole genome shotgun (WGS) entry which is preliminary data.</text>
</comment>